<dbReference type="InterPro" id="IPR021269">
    <property type="entry name" value="DUF2848"/>
</dbReference>
<gene>
    <name evidence="1" type="ORF">WM40_19150</name>
</gene>
<dbReference type="PATRIC" id="fig|28092.6.peg.4495"/>
<dbReference type="OrthoDB" id="9792678at2"/>
<dbReference type="Proteomes" id="UP000033618">
    <property type="component" value="Unassembled WGS sequence"/>
</dbReference>
<keyword evidence="2" id="KW-1185">Reference proteome</keyword>
<dbReference type="RefSeq" id="WP_046153662.1">
    <property type="nucleotide sequence ID" value="NZ_CADFGU010000003.1"/>
</dbReference>
<evidence type="ECO:0000313" key="1">
    <source>
        <dbReference type="EMBL" id="KKB62131.1"/>
    </source>
</evidence>
<reference evidence="1 2" key="1">
    <citation type="submission" date="2015-03" db="EMBL/GenBank/DDBJ databases">
        <title>Draft Genome Sequence of Burkholderia andropogonis type strain ICMP2807, isolated from Sorghum bicolor.</title>
        <authorList>
            <person name="Lopes-Santos L."/>
            <person name="Castro D.B."/>
            <person name="Ottoboni L.M."/>
            <person name="Park D."/>
            <person name="Weirc B.S."/>
            <person name="Destefano S.A."/>
        </authorList>
    </citation>
    <scope>NUCLEOTIDE SEQUENCE [LARGE SCALE GENOMIC DNA]</scope>
    <source>
        <strain evidence="1 2">ICMP2807</strain>
    </source>
</reference>
<organism evidence="1 2">
    <name type="scientific">Robbsia andropogonis</name>
    <dbReference type="NCBI Taxonomy" id="28092"/>
    <lineage>
        <taxon>Bacteria</taxon>
        <taxon>Pseudomonadati</taxon>
        <taxon>Pseudomonadota</taxon>
        <taxon>Betaproteobacteria</taxon>
        <taxon>Burkholderiales</taxon>
        <taxon>Burkholderiaceae</taxon>
        <taxon>Robbsia</taxon>
    </lineage>
</organism>
<dbReference type="EMBL" id="LAQU01000024">
    <property type="protein sequence ID" value="KKB62131.1"/>
    <property type="molecule type" value="Genomic_DNA"/>
</dbReference>
<name>A0A0F5JWB5_9BURK</name>
<protein>
    <recommendedName>
        <fullName evidence="3">DUF2848 domain-containing protein</fullName>
    </recommendedName>
</protein>
<comment type="caution">
    <text evidence="1">The sequence shown here is derived from an EMBL/GenBank/DDBJ whole genome shotgun (WGS) entry which is preliminary data.</text>
</comment>
<proteinExistence type="predicted"/>
<accession>A0A0F5JWB5</accession>
<evidence type="ECO:0008006" key="3">
    <source>
        <dbReference type="Google" id="ProtNLM"/>
    </source>
</evidence>
<evidence type="ECO:0000313" key="2">
    <source>
        <dbReference type="Proteomes" id="UP000033618"/>
    </source>
</evidence>
<dbReference type="AlphaFoldDB" id="A0A0F5JWB5"/>
<sequence>MSTLTFEVHAAGTASTGGTPIPVQVDHLVIAGWAGRDPVAIQAHIDELAAIGVAPPSSTPCFYRVADTLLTQSPVVQMLGARSGGEIECVLMDSPAGILVAIGSDHTDREIEAYGVAVSKQVCAKPISRTAWRYADVAAHWDQLQMQSWLIKADGTRRHYQSGTVAGLLQPPSLWSMYGQAAGARMATPPPALPAHTAMYSGTLAVHGELATMTDGDSFVLELTDPVLDRRLTHRYTLAMLPIVS</sequence>
<dbReference type="STRING" id="28092.WM40_19150"/>
<dbReference type="Pfam" id="PF11010">
    <property type="entry name" value="DUF2848"/>
    <property type="match status" value="1"/>
</dbReference>